<organism evidence="2 3">
    <name type="scientific">Streptantibioticus parmotrematis</name>
    <dbReference type="NCBI Taxonomy" id="2873249"/>
    <lineage>
        <taxon>Bacteria</taxon>
        <taxon>Bacillati</taxon>
        <taxon>Actinomycetota</taxon>
        <taxon>Actinomycetes</taxon>
        <taxon>Kitasatosporales</taxon>
        <taxon>Streptomycetaceae</taxon>
        <taxon>Streptantibioticus</taxon>
    </lineage>
</organism>
<dbReference type="PANTHER" id="PTHR33495">
    <property type="entry name" value="ANTI-SIGMA FACTOR ANTAGONIST TM_1081-RELATED-RELATED"/>
    <property type="match status" value="1"/>
</dbReference>
<proteinExistence type="predicted"/>
<reference evidence="2 3" key="1">
    <citation type="submission" date="2021-08" db="EMBL/GenBank/DDBJ databases">
        <title>Streptomyces sp. PTM05 isolated from lichen.</title>
        <authorList>
            <person name="Somphong A."/>
            <person name="Phongsopitanun W."/>
            <person name="Tanasupawat S."/>
        </authorList>
    </citation>
    <scope>NUCLEOTIDE SEQUENCE [LARGE SCALE GENOMIC DNA]</scope>
    <source>
        <strain evidence="2 3">Ptm05</strain>
    </source>
</reference>
<dbReference type="Proteomes" id="UP001198565">
    <property type="component" value="Unassembled WGS sequence"/>
</dbReference>
<dbReference type="PANTHER" id="PTHR33495:SF2">
    <property type="entry name" value="ANTI-SIGMA FACTOR ANTAGONIST TM_1081-RELATED"/>
    <property type="match status" value="1"/>
</dbReference>
<keyword evidence="3" id="KW-1185">Reference proteome</keyword>
<dbReference type="SUPFAM" id="SSF52091">
    <property type="entry name" value="SpoIIaa-like"/>
    <property type="match status" value="1"/>
</dbReference>
<dbReference type="RefSeq" id="WP_222973051.1">
    <property type="nucleotide sequence ID" value="NZ_JAINVZ010000001.1"/>
</dbReference>
<dbReference type="Gene3D" id="3.30.750.24">
    <property type="entry name" value="STAS domain"/>
    <property type="match status" value="1"/>
</dbReference>
<dbReference type="PROSITE" id="PS50801">
    <property type="entry name" value="STAS"/>
    <property type="match status" value="1"/>
</dbReference>
<dbReference type="Pfam" id="PF13466">
    <property type="entry name" value="STAS_2"/>
    <property type="match status" value="1"/>
</dbReference>
<dbReference type="InterPro" id="IPR058548">
    <property type="entry name" value="MlaB-like_STAS"/>
</dbReference>
<gene>
    <name evidence="2" type="ORF">K7472_01145</name>
</gene>
<protein>
    <submittedName>
        <fullName evidence="2">STAS domain-containing protein</fullName>
    </submittedName>
</protein>
<dbReference type="InterPro" id="IPR036513">
    <property type="entry name" value="STAS_dom_sf"/>
</dbReference>
<name>A0ABS7QJY9_9ACTN</name>
<comment type="caution">
    <text evidence="2">The sequence shown here is derived from an EMBL/GenBank/DDBJ whole genome shotgun (WGS) entry which is preliminary data.</text>
</comment>
<evidence type="ECO:0000259" key="1">
    <source>
        <dbReference type="PROSITE" id="PS50801"/>
    </source>
</evidence>
<feature type="domain" description="STAS" evidence="1">
    <location>
        <begin position="16"/>
        <end position="111"/>
    </location>
</feature>
<dbReference type="CDD" id="cd07043">
    <property type="entry name" value="STAS_anti-anti-sigma_factors"/>
    <property type="match status" value="1"/>
</dbReference>
<evidence type="ECO:0000313" key="3">
    <source>
        <dbReference type="Proteomes" id="UP001198565"/>
    </source>
</evidence>
<dbReference type="InterPro" id="IPR002645">
    <property type="entry name" value="STAS_dom"/>
</dbReference>
<dbReference type="EMBL" id="JAINVZ010000001">
    <property type="protein sequence ID" value="MBY8883450.1"/>
    <property type="molecule type" value="Genomic_DNA"/>
</dbReference>
<evidence type="ECO:0000313" key="2">
    <source>
        <dbReference type="EMBL" id="MBY8883450.1"/>
    </source>
</evidence>
<sequence>MPQVSFAVRRGGGGAGPVVLVLTGDIDRDESVVLAEAAASVEACGADLRVDLSGVRFMDSSGLHFLVALRNEAEARGARFVLSGVRPQAARLVRLVGLEDFLGLPPETRSA</sequence>
<accession>A0ABS7QJY9</accession>